<keyword evidence="7" id="KW-0472">Membrane</keyword>
<dbReference type="FunCoup" id="C7RAW3">
    <property type="interactions" value="96"/>
</dbReference>
<evidence type="ECO:0000256" key="1">
    <source>
        <dbReference type="ARBA" id="ARBA00010342"/>
    </source>
</evidence>
<dbReference type="Proteomes" id="UP000001231">
    <property type="component" value="Chromosome"/>
</dbReference>
<dbReference type="PANTHER" id="PTHR47870">
    <property type="entry name" value="CYTOCHROME C-TYPE BIOGENESIS PROTEIN CCMH"/>
    <property type="match status" value="1"/>
</dbReference>
<keyword evidence="2 7" id="KW-0349">Heme</keyword>
<dbReference type="KEGG" id="kko:Kkor_0985"/>
<sequence length="148" mass="17025">MKKIALLISILLFAQLAEAVIETYDFENEEQEQMYYDIINELRCPKCQNQTIADSDAPLSRDLRFIVQQKIKAGETKPQILTYMQERYGDFVLYDPPVQPANYILWFAPLAIFLIILVVVISRVGRRKVNPTTGNVQSNDTHSNEKGE</sequence>
<dbReference type="FunFam" id="1.10.8.640:FF:000001">
    <property type="entry name" value="Cytochrome c-type biogenesis protein"/>
    <property type="match status" value="1"/>
</dbReference>
<comment type="function">
    <text evidence="7">Possible subunit of a heme lyase.</text>
</comment>
<gene>
    <name evidence="9" type="ordered locus">Kkor_0985</name>
</gene>
<evidence type="ECO:0000313" key="10">
    <source>
        <dbReference type="Proteomes" id="UP000001231"/>
    </source>
</evidence>
<evidence type="ECO:0000256" key="4">
    <source>
        <dbReference type="ARBA" id="ARBA00022729"/>
    </source>
</evidence>
<organism evidence="9 10">
    <name type="scientific">Kangiella koreensis (strain DSM 16069 / JCM 12317 / KCTC 12182 / SW-125)</name>
    <dbReference type="NCBI Taxonomy" id="523791"/>
    <lineage>
        <taxon>Bacteria</taxon>
        <taxon>Pseudomonadati</taxon>
        <taxon>Pseudomonadota</taxon>
        <taxon>Gammaproteobacteria</taxon>
        <taxon>Kangiellales</taxon>
        <taxon>Kangiellaceae</taxon>
        <taxon>Kangiella</taxon>
    </lineage>
</organism>
<keyword evidence="10" id="KW-1185">Reference proteome</keyword>
<keyword evidence="5" id="KW-0201">Cytochrome c-type biogenesis</keyword>
<dbReference type="InterPro" id="IPR051263">
    <property type="entry name" value="C-type_cytochrome_biogenesis"/>
</dbReference>
<dbReference type="OrthoDB" id="9804975at2"/>
<keyword evidence="4 7" id="KW-0732">Signal</keyword>
<evidence type="ECO:0000256" key="3">
    <source>
        <dbReference type="ARBA" id="ARBA00022723"/>
    </source>
</evidence>
<accession>C7RAW3</accession>
<dbReference type="eggNOG" id="COG3088">
    <property type="taxonomic scope" value="Bacteria"/>
</dbReference>
<evidence type="ECO:0000256" key="7">
    <source>
        <dbReference type="RuleBase" id="RU364112"/>
    </source>
</evidence>
<proteinExistence type="inferred from homology"/>
<keyword evidence="7" id="KW-1133">Transmembrane helix</keyword>
<dbReference type="CDD" id="cd16378">
    <property type="entry name" value="CcmH_N"/>
    <property type="match status" value="1"/>
</dbReference>
<dbReference type="Gene3D" id="1.10.8.640">
    <property type="entry name" value="Cytochrome C biogenesis protein"/>
    <property type="match status" value="1"/>
</dbReference>
<evidence type="ECO:0000256" key="5">
    <source>
        <dbReference type="ARBA" id="ARBA00022748"/>
    </source>
</evidence>
<feature type="transmembrane region" description="Helical" evidence="7">
    <location>
        <begin position="103"/>
        <end position="121"/>
    </location>
</feature>
<feature type="chain" id="PRO_5011020063" description="Cytochrome c-type biogenesis protein" evidence="7">
    <location>
        <begin position="20"/>
        <end position="148"/>
    </location>
</feature>
<keyword evidence="6 7" id="KW-0408">Iron</keyword>
<evidence type="ECO:0000256" key="6">
    <source>
        <dbReference type="ARBA" id="ARBA00023004"/>
    </source>
</evidence>
<dbReference type="InterPro" id="IPR005616">
    <property type="entry name" value="CcmH/CycL/Ccl2/NrfF_N"/>
</dbReference>
<dbReference type="AlphaFoldDB" id="C7RAW3"/>
<dbReference type="EMBL" id="CP001707">
    <property type="protein sequence ID" value="ACV26405.1"/>
    <property type="molecule type" value="Genomic_DNA"/>
</dbReference>
<protein>
    <recommendedName>
        <fullName evidence="7">Cytochrome c-type biogenesis protein</fullName>
    </recommendedName>
</protein>
<feature type="signal peptide" evidence="7">
    <location>
        <begin position="1"/>
        <end position="19"/>
    </location>
</feature>
<reference evidence="9 10" key="1">
    <citation type="journal article" date="2009" name="Stand. Genomic Sci.">
        <title>Complete genome sequence of Kangiella koreensis type strain (SW-125).</title>
        <authorList>
            <person name="Han C."/>
            <person name="Sikorski J."/>
            <person name="Lapidus A."/>
            <person name="Nolan M."/>
            <person name="Glavina Del Rio T."/>
            <person name="Tice H."/>
            <person name="Cheng J.F."/>
            <person name="Lucas S."/>
            <person name="Chen F."/>
            <person name="Copeland A."/>
            <person name="Ivanova N."/>
            <person name="Mavromatis K."/>
            <person name="Ovchinnikova G."/>
            <person name="Pati A."/>
            <person name="Bruce D."/>
            <person name="Goodwin L."/>
            <person name="Pitluck S."/>
            <person name="Chen A."/>
            <person name="Palaniappan K."/>
            <person name="Land M."/>
            <person name="Hauser L."/>
            <person name="Chang Y.J."/>
            <person name="Jeffries C.D."/>
            <person name="Chain P."/>
            <person name="Saunders E."/>
            <person name="Brettin T."/>
            <person name="Goker M."/>
            <person name="Tindall B.J."/>
            <person name="Bristow J."/>
            <person name="Eisen J.A."/>
            <person name="Markowitz V."/>
            <person name="Hugenholtz P."/>
            <person name="Kyrpides N.C."/>
            <person name="Klenk H.P."/>
            <person name="Detter J.C."/>
        </authorList>
    </citation>
    <scope>NUCLEOTIDE SEQUENCE [LARGE SCALE GENOMIC DNA]</scope>
    <source>
        <strain evidence="10">DSM 16069 / KCTC 12182 / SW-125</strain>
    </source>
</reference>
<dbReference type="GO" id="GO:0017004">
    <property type="term" value="P:cytochrome complex assembly"/>
    <property type="evidence" value="ECO:0007669"/>
    <property type="project" value="UniProtKB-KW"/>
</dbReference>
<dbReference type="PANTHER" id="PTHR47870:SF1">
    <property type="entry name" value="CYTOCHROME C-TYPE BIOGENESIS PROTEIN CCMH"/>
    <property type="match status" value="1"/>
</dbReference>
<name>C7RAW3_KANKD</name>
<dbReference type="InterPro" id="IPR038297">
    <property type="entry name" value="CcmH/CycL/NrfF/Ccl2_sf"/>
</dbReference>
<dbReference type="GO" id="GO:0005886">
    <property type="term" value="C:plasma membrane"/>
    <property type="evidence" value="ECO:0007669"/>
    <property type="project" value="TreeGrafter"/>
</dbReference>
<evidence type="ECO:0000259" key="8">
    <source>
        <dbReference type="Pfam" id="PF03918"/>
    </source>
</evidence>
<dbReference type="HOGENOM" id="CLU_107187_0_0_6"/>
<feature type="domain" description="CcmH/CycL/Ccl2/NrfF N-terminal" evidence="8">
    <location>
        <begin position="8"/>
        <end position="139"/>
    </location>
</feature>
<evidence type="ECO:0000313" key="9">
    <source>
        <dbReference type="EMBL" id="ACV26405.1"/>
    </source>
</evidence>
<dbReference type="GO" id="GO:0046872">
    <property type="term" value="F:metal ion binding"/>
    <property type="evidence" value="ECO:0007669"/>
    <property type="project" value="UniProtKB-KW"/>
</dbReference>
<comment type="similarity">
    <text evidence="1 7">Belongs to the CcmH/CycL/Ccl2/NrfF family.</text>
</comment>
<dbReference type="RefSeq" id="WP_012800919.1">
    <property type="nucleotide sequence ID" value="NC_013166.1"/>
</dbReference>
<keyword evidence="7" id="KW-0812">Transmembrane</keyword>
<keyword evidence="3 7" id="KW-0479">Metal-binding</keyword>
<dbReference type="Pfam" id="PF03918">
    <property type="entry name" value="CcmH"/>
    <property type="match status" value="1"/>
</dbReference>
<dbReference type="STRING" id="523791.Kkor_0985"/>
<evidence type="ECO:0000256" key="2">
    <source>
        <dbReference type="ARBA" id="ARBA00022617"/>
    </source>
</evidence>
<dbReference type="InParanoid" id="C7RAW3"/>